<keyword evidence="3" id="KW-1185">Reference proteome</keyword>
<protein>
    <submittedName>
        <fullName evidence="2">Uncharacterized protein</fullName>
    </submittedName>
</protein>
<proteinExistence type="predicted"/>
<evidence type="ECO:0000256" key="1">
    <source>
        <dbReference type="SAM" id="Phobius"/>
    </source>
</evidence>
<keyword evidence="1" id="KW-1133">Transmembrane helix</keyword>
<feature type="transmembrane region" description="Helical" evidence="1">
    <location>
        <begin position="54"/>
        <end position="73"/>
    </location>
</feature>
<evidence type="ECO:0000313" key="3">
    <source>
        <dbReference type="Proteomes" id="UP000295151"/>
    </source>
</evidence>
<organism evidence="2 3">
    <name type="scientific">Kribbella voronezhensis</name>
    <dbReference type="NCBI Taxonomy" id="2512212"/>
    <lineage>
        <taxon>Bacteria</taxon>
        <taxon>Bacillati</taxon>
        <taxon>Actinomycetota</taxon>
        <taxon>Actinomycetes</taxon>
        <taxon>Propionibacteriales</taxon>
        <taxon>Kribbellaceae</taxon>
        <taxon>Kribbella</taxon>
    </lineage>
</organism>
<reference evidence="2 3" key="1">
    <citation type="submission" date="2019-03" db="EMBL/GenBank/DDBJ databases">
        <title>Genomic Encyclopedia of Type Strains, Phase III (KMG-III): the genomes of soil and plant-associated and newly described type strains.</title>
        <authorList>
            <person name="Whitman W."/>
        </authorList>
    </citation>
    <scope>NUCLEOTIDE SEQUENCE [LARGE SCALE GENOMIC DNA]</scope>
    <source>
        <strain evidence="2 3">VKM Ac-2575</strain>
    </source>
</reference>
<name>A0A4V3FK74_9ACTN</name>
<comment type="caution">
    <text evidence="2">The sequence shown here is derived from an EMBL/GenBank/DDBJ whole genome shotgun (WGS) entry which is preliminary data.</text>
</comment>
<sequence>MRARRTGALGNEVVIPRDEARTVPGEDGWDGFARDAGGMTGDFLPQRRQASIRVQLLAVGLIIAVAVGAVYALT</sequence>
<evidence type="ECO:0000313" key="2">
    <source>
        <dbReference type="EMBL" id="TDU89063.1"/>
    </source>
</evidence>
<gene>
    <name evidence="2" type="ORF">EV138_2617</name>
</gene>
<accession>A0A4V3FK74</accession>
<dbReference type="EMBL" id="SOCE01000001">
    <property type="protein sequence ID" value="TDU89063.1"/>
    <property type="molecule type" value="Genomic_DNA"/>
</dbReference>
<dbReference type="Proteomes" id="UP000295151">
    <property type="component" value="Unassembled WGS sequence"/>
</dbReference>
<dbReference type="AlphaFoldDB" id="A0A4V3FK74"/>
<keyword evidence="1" id="KW-0812">Transmembrane</keyword>
<keyword evidence="1" id="KW-0472">Membrane</keyword>